<evidence type="ECO:0000256" key="6">
    <source>
        <dbReference type="ARBA" id="ARBA00022685"/>
    </source>
</evidence>
<feature type="compositionally biased region" description="Basic and acidic residues" evidence="14">
    <location>
        <begin position="504"/>
        <end position="513"/>
    </location>
</feature>
<dbReference type="GO" id="GO:0005615">
    <property type="term" value="C:extracellular space"/>
    <property type="evidence" value="ECO:0007669"/>
    <property type="project" value="TreeGrafter"/>
</dbReference>
<feature type="compositionally biased region" description="Basic and acidic residues" evidence="14">
    <location>
        <begin position="180"/>
        <end position="202"/>
    </location>
</feature>
<gene>
    <name evidence="16 17 18" type="primary">CHGB</name>
</gene>
<evidence type="ECO:0000256" key="8">
    <source>
        <dbReference type="ARBA" id="ARBA00022974"/>
    </source>
</evidence>
<evidence type="ECO:0000256" key="3">
    <source>
        <dbReference type="ARBA" id="ARBA00022525"/>
    </source>
</evidence>
<dbReference type="RefSeq" id="XP_026524316.1">
    <property type="nucleotide sequence ID" value="XM_026668531.1"/>
</dbReference>
<dbReference type="InterPro" id="IPR001819">
    <property type="entry name" value="Chromogranin_AB"/>
</dbReference>
<evidence type="ECO:0000256" key="7">
    <source>
        <dbReference type="ARBA" id="ARBA00022729"/>
    </source>
</evidence>
<feature type="compositionally biased region" description="Basic and acidic residues" evidence="14">
    <location>
        <begin position="403"/>
        <end position="415"/>
    </location>
</feature>
<evidence type="ECO:0000256" key="14">
    <source>
        <dbReference type="SAM" id="MobiDB-lite"/>
    </source>
</evidence>
<evidence type="ECO:0000256" key="11">
    <source>
        <dbReference type="ARBA" id="ARBA00039221"/>
    </source>
</evidence>
<comment type="subcellular location">
    <subcellularLocation>
        <location evidence="1">Secreted</location>
    </subcellularLocation>
</comment>
<feature type="compositionally biased region" description="Basic and acidic residues" evidence="14">
    <location>
        <begin position="453"/>
        <end position="466"/>
    </location>
</feature>
<evidence type="ECO:0000256" key="1">
    <source>
        <dbReference type="ARBA" id="ARBA00004613"/>
    </source>
</evidence>
<evidence type="ECO:0000313" key="16">
    <source>
        <dbReference type="RefSeq" id="XP_026524316.1"/>
    </source>
</evidence>
<dbReference type="GO" id="GO:0030141">
    <property type="term" value="C:secretory granule"/>
    <property type="evidence" value="ECO:0007669"/>
    <property type="project" value="InterPro"/>
</dbReference>
<dbReference type="RefSeq" id="XP_026524317.1">
    <property type="nucleotide sequence ID" value="XM_026668532.1"/>
</dbReference>
<dbReference type="InterPro" id="IPR018054">
    <property type="entry name" value="Chromogranin_CS"/>
</dbReference>
<evidence type="ECO:0000256" key="9">
    <source>
        <dbReference type="ARBA" id="ARBA00023157"/>
    </source>
</evidence>
<dbReference type="PRINTS" id="PR00659">
    <property type="entry name" value="CHROMOGRANIN"/>
</dbReference>
<protein>
    <recommendedName>
        <fullName evidence="11">Secretogranin-1</fullName>
    </recommendedName>
    <alternativeName>
        <fullName evidence="12">Chromogranin-B</fullName>
    </alternativeName>
</protein>
<evidence type="ECO:0000313" key="15">
    <source>
        <dbReference type="Proteomes" id="UP000504612"/>
    </source>
</evidence>
<evidence type="ECO:0000256" key="5">
    <source>
        <dbReference type="ARBA" id="ARBA00022641"/>
    </source>
</evidence>
<keyword evidence="3" id="KW-0964">Secreted</keyword>
<proteinExistence type="inferred from homology"/>
<feature type="compositionally biased region" description="Polar residues" evidence="14">
    <location>
        <begin position="165"/>
        <end position="177"/>
    </location>
</feature>
<dbReference type="InterPro" id="IPR001990">
    <property type="entry name" value="Granin"/>
</dbReference>
<feature type="compositionally biased region" description="Acidic residues" evidence="14">
    <location>
        <begin position="263"/>
        <end position="281"/>
    </location>
</feature>
<keyword evidence="6" id="KW-0165">Cleavage on pair of basic residues</keyword>
<evidence type="ECO:0000256" key="2">
    <source>
        <dbReference type="ARBA" id="ARBA00005723"/>
    </source>
</evidence>
<organism evidence="15 16">
    <name type="scientific">Notechis scutatus</name>
    <name type="common">mainland tiger snake</name>
    <dbReference type="NCBI Taxonomy" id="8663"/>
    <lineage>
        <taxon>Eukaryota</taxon>
        <taxon>Metazoa</taxon>
        <taxon>Chordata</taxon>
        <taxon>Craniata</taxon>
        <taxon>Vertebrata</taxon>
        <taxon>Euteleostomi</taxon>
        <taxon>Lepidosauria</taxon>
        <taxon>Squamata</taxon>
        <taxon>Bifurcata</taxon>
        <taxon>Unidentata</taxon>
        <taxon>Episquamata</taxon>
        <taxon>Toxicofera</taxon>
        <taxon>Serpentes</taxon>
        <taxon>Colubroidea</taxon>
        <taxon>Elapidae</taxon>
        <taxon>Hydrophiinae</taxon>
        <taxon>Notechis</taxon>
    </lineage>
</organism>
<keyword evidence="4" id="KW-0597">Phosphoprotein</keyword>
<keyword evidence="5" id="KW-0765">Sulfation</keyword>
<feature type="compositionally biased region" description="Basic and acidic residues" evidence="14">
    <location>
        <begin position="126"/>
        <end position="162"/>
    </location>
</feature>
<feature type="compositionally biased region" description="Basic and acidic residues" evidence="14">
    <location>
        <begin position="477"/>
        <end position="497"/>
    </location>
</feature>
<feature type="compositionally biased region" description="Basic and acidic residues" evidence="14">
    <location>
        <begin position="236"/>
        <end position="262"/>
    </location>
</feature>
<evidence type="ECO:0000256" key="10">
    <source>
        <dbReference type="ARBA" id="ARBA00023180"/>
    </source>
</evidence>
<feature type="compositionally biased region" description="Basic and acidic residues" evidence="14">
    <location>
        <begin position="327"/>
        <end position="338"/>
    </location>
</feature>
<evidence type="ECO:0000313" key="18">
    <source>
        <dbReference type="RefSeq" id="XP_026524318.1"/>
    </source>
</evidence>
<comment type="similarity">
    <text evidence="2">Belongs to the chromogranin/secretogranin protein family.</text>
</comment>
<evidence type="ECO:0000256" key="13">
    <source>
        <dbReference type="ARBA" id="ARBA00044763"/>
    </source>
</evidence>
<dbReference type="KEGG" id="nss:113412739"/>
<dbReference type="PROSITE" id="PS00422">
    <property type="entry name" value="GRANINS_1"/>
    <property type="match status" value="1"/>
</dbReference>
<feature type="compositionally biased region" description="Low complexity" evidence="14">
    <location>
        <begin position="1"/>
        <end position="17"/>
    </location>
</feature>
<feature type="region of interest" description="Disordered" evidence="14">
    <location>
        <begin position="1"/>
        <end position="23"/>
    </location>
</feature>
<accession>A0A6J1U0P8</accession>
<dbReference type="RefSeq" id="XP_026524318.1">
    <property type="nucleotide sequence ID" value="XM_026668533.1"/>
</dbReference>
<comment type="subunit">
    <text evidence="13">Interacts with ITPR1 in the secretory granules.</text>
</comment>
<keyword evidence="7" id="KW-0732">Signal</keyword>
<feature type="region of interest" description="Disordered" evidence="14">
    <location>
        <begin position="100"/>
        <end position="513"/>
    </location>
</feature>
<feature type="compositionally biased region" description="Basic and acidic residues" evidence="14">
    <location>
        <begin position="357"/>
        <end position="385"/>
    </location>
</feature>
<evidence type="ECO:0000313" key="17">
    <source>
        <dbReference type="RefSeq" id="XP_026524317.1"/>
    </source>
</evidence>
<dbReference type="AlphaFoldDB" id="A0A6J1U0P8"/>
<name>A0A6J1U0P8_9SAUR</name>
<keyword evidence="9" id="KW-1015">Disulfide bond</keyword>
<feature type="compositionally biased region" description="Polar residues" evidence="14">
    <location>
        <begin position="386"/>
        <end position="397"/>
    </location>
</feature>
<dbReference type="PANTHER" id="PTHR10583">
    <property type="entry name" value="CHROMOGRANIN"/>
    <property type="match status" value="1"/>
</dbReference>
<evidence type="ECO:0000256" key="12">
    <source>
        <dbReference type="ARBA" id="ARBA00042410"/>
    </source>
</evidence>
<evidence type="ECO:0000256" key="4">
    <source>
        <dbReference type="ARBA" id="ARBA00022553"/>
    </source>
</evidence>
<sequence>MEWNGSQRASSSQSEESSLLDLPDAITPESFLLKPNPGEDEAFDLTLPTVDAGIHSAPVENDDHAGEMITRCIIEVLLNSLSKGNSPLINPQCRELLKKGEQQKQKEKNVQQGMELGTRTLSESEELSKQSEGTVREEQDVSEEEFKRQTDGDAKWHLETKKYGGSSNQQTASQGTSYALDRDHKEEKKKENEKGAEEDNYKRNHPNGDGGKEKKASGEVESEPLGKKSVLTSGKVNEEDYKHSHGQKYVEEIINSQERENENSEEEEEEKEEEEEEEEESNEKYRHSFHEEFEDSSERDGDETEKQDHKSGHYRKKPRLGKSSEYNNHHIGEKRGSSEEPSEEESEFWAKMSHHPNHYERGHYFVEPRNAIETHRSEEMERENRNQGYWDQHYPSQEDSDEDMKPQSEENERKQYQYMRKRLFGGPSRESRHHYEVRLPYSKARKGNGGMKQSHDSINEKPHHDQPSVQLEMAKPQNKEREDGGQRLNSQEEKHYPSNDGELETPHYSERGKHFENKRTLLLEEGYPRSHYLVENVKRALKSFYSQQPRWKNRSVDKNADIINPLLESEEELKSHLNKREFFPEYNDYDLWEKKQILDSLNPKQDNNNNPERLYKPEIKRQYDRMDELAHLLSYRKKSAEFPELYSSKEDVERGHVIRSGKDKFNQRPLTPEEEKELENLAAMDLELQKIAEKFNNNQRG</sequence>
<dbReference type="Proteomes" id="UP000504612">
    <property type="component" value="Unplaced"/>
</dbReference>
<dbReference type="GeneID" id="113412739"/>
<keyword evidence="15" id="KW-1185">Reference proteome</keyword>
<dbReference type="PANTHER" id="PTHR10583:SF4">
    <property type="entry name" value="SECRETOGRANIN-1"/>
    <property type="match status" value="1"/>
</dbReference>
<dbReference type="CTD" id="1114"/>
<reference evidence="16 17" key="1">
    <citation type="submission" date="2025-04" db="UniProtKB">
        <authorList>
            <consortium name="RefSeq"/>
        </authorList>
    </citation>
    <scope>IDENTIFICATION</scope>
</reference>
<feature type="compositionally biased region" description="Basic and acidic residues" evidence="14">
    <location>
        <begin position="100"/>
        <end position="109"/>
    </location>
</feature>
<feature type="compositionally biased region" description="Basic and acidic residues" evidence="14">
    <location>
        <begin position="282"/>
        <end position="311"/>
    </location>
</feature>
<keyword evidence="10" id="KW-0325">Glycoprotein</keyword>
<dbReference type="Pfam" id="PF01271">
    <property type="entry name" value="Granin"/>
    <property type="match status" value="1"/>
</dbReference>
<keyword evidence="8" id="KW-0654">Proteoglycan</keyword>